<comment type="caution">
    <text evidence="11">The sequence shown here is derived from an EMBL/GenBank/DDBJ whole genome shotgun (WGS) entry which is preliminary data.</text>
</comment>
<dbReference type="Pfam" id="PF04354">
    <property type="entry name" value="ZipA_C"/>
    <property type="match status" value="1"/>
</dbReference>
<gene>
    <name evidence="8 11" type="primary">zipA</name>
    <name evidence="11" type="ORF">HGP28_01740</name>
</gene>
<evidence type="ECO:0000313" key="11">
    <source>
        <dbReference type="EMBL" id="NLS11612.1"/>
    </source>
</evidence>
<dbReference type="EMBL" id="JABAIK010000001">
    <property type="protein sequence ID" value="NLS11612.1"/>
    <property type="molecule type" value="Genomic_DNA"/>
</dbReference>
<dbReference type="Gene3D" id="3.30.1400.10">
    <property type="entry name" value="ZipA, C-terminal FtsZ-binding domain"/>
    <property type="match status" value="1"/>
</dbReference>
<evidence type="ECO:0000313" key="12">
    <source>
        <dbReference type="Proteomes" id="UP000535589"/>
    </source>
</evidence>
<evidence type="ECO:0000256" key="7">
    <source>
        <dbReference type="ARBA" id="ARBA00023306"/>
    </source>
</evidence>
<dbReference type="PANTHER" id="PTHR38685:SF1">
    <property type="entry name" value="CELL DIVISION PROTEIN ZIPA"/>
    <property type="match status" value="1"/>
</dbReference>
<dbReference type="GO" id="GO:0005886">
    <property type="term" value="C:plasma membrane"/>
    <property type="evidence" value="ECO:0007669"/>
    <property type="project" value="UniProtKB-SubCell"/>
</dbReference>
<dbReference type="PANTHER" id="PTHR38685">
    <property type="entry name" value="CELL DIVISION PROTEIN ZIPA"/>
    <property type="match status" value="1"/>
</dbReference>
<dbReference type="NCBIfam" id="TIGR02205">
    <property type="entry name" value="septum_zipA"/>
    <property type="match status" value="1"/>
</dbReference>
<dbReference type="GO" id="GO:0032153">
    <property type="term" value="C:cell division site"/>
    <property type="evidence" value="ECO:0007669"/>
    <property type="project" value="UniProtKB-UniRule"/>
</dbReference>
<dbReference type="SMART" id="SM00771">
    <property type="entry name" value="ZipA_C"/>
    <property type="match status" value="1"/>
</dbReference>
<dbReference type="AlphaFoldDB" id="A0A7X8TNB5"/>
<comment type="similarity">
    <text evidence="8 9">Belongs to the ZipA family.</text>
</comment>
<evidence type="ECO:0000259" key="10">
    <source>
        <dbReference type="SMART" id="SM00771"/>
    </source>
</evidence>
<dbReference type="SUPFAM" id="SSF64383">
    <property type="entry name" value="Cell-division protein ZipA, C-terminal domain"/>
    <property type="match status" value="1"/>
</dbReference>
<evidence type="ECO:0000256" key="9">
    <source>
        <dbReference type="RuleBase" id="RU003612"/>
    </source>
</evidence>
<evidence type="ECO:0000256" key="2">
    <source>
        <dbReference type="ARBA" id="ARBA00022519"/>
    </source>
</evidence>
<keyword evidence="5 8" id="KW-1133">Transmembrane helix</keyword>
<evidence type="ECO:0000256" key="5">
    <source>
        <dbReference type="ARBA" id="ARBA00022989"/>
    </source>
</evidence>
<dbReference type="InterPro" id="IPR011919">
    <property type="entry name" value="Cell_div_ZipA"/>
</dbReference>
<proteinExistence type="inferred from homology"/>
<evidence type="ECO:0000256" key="1">
    <source>
        <dbReference type="ARBA" id="ARBA00022475"/>
    </source>
</evidence>
<keyword evidence="6 8" id="KW-0472">Membrane</keyword>
<protein>
    <recommendedName>
        <fullName evidence="8 9">Cell division protein ZipA</fullName>
    </recommendedName>
</protein>
<accession>A0A7X8TNB5</accession>
<comment type="subcellular location">
    <subcellularLocation>
        <location evidence="8">Cell inner membrane</location>
        <topology evidence="8">Single-pass type I membrane protein</topology>
    </subcellularLocation>
    <text evidence="8">Localizes to the Z ring in an FtsZ-dependent manner.</text>
</comment>
<keyword evidence="1 8" id="KW-1003">Cell membrane</keyword>
<dbReference type="RefSeq" id="WP_168834702.1">
    <property type="nucleotide sequence ID" value="NZ_JABAIK010000001.1"/>
</dbReference>
<dbReference type="Proteomes" id="UP000535589">
    <property type="component" value="Unassembled WGS sequence"/>
</dbReference>
<name>A0A7X8TNB5_9VIBR</name>
<reference evidence="11 12" key="1">
    <citation type="submission" date="2020-04" db="EMBL/GenBank/DDBJ databases">
        <title>Vibrio sp. SM6, a novel species isolated from seawater.</title>
        <authorList>
            <person name="Wang X."/>
        </authorList>
    </citation>
    <scope>NUCLEOTIDE SEQUENCE [LARGE SCALE GENOMIC DNA]</scope>
    <source>
        <strain evidence="11 12">SM6</strain>
    </source>
</reference>
<comment type="function">
    <text evidence="8 9">Essential cell division protein that stabilizes the FtsZ protofilaments by cross-linking them and that serves as a cytoplasmic membrane anchor for the Z ring. Also required for the recruitment to the septal ring of downstream cell division proteins.</text>
</comment>
<keyword evidence="2 8" id="KW-0997">Cell inner membrane</keyword>
<keyword evidence="7 8" id="KW-0131">Cell cycle</keyword>
<dbReference type="InterPro" id="IPR036765">
    <property type="entry name" value="ZipA_FtsZ-bd_C_sf"/>
</dbReference>
<evidence type="ECO:0000256" key="4">
    <source>
        <dbReference type="ARBA" id="ARBA00022692"/>
    </source>
</evidence>
<feature type="transmembrane region" description="Helical" evidence="8">
    <location>
        <begin position="6"/>
        <end position="25"/>
    </location>
</feature>
<keyword evidence="12" id="KW-1185">Reference proteome</keyword>
<dbReference type="GO" id="GO:0000917">
    <property type="term" value="P:division septum assembly"/>
    <property type="evidence" value="ECO:0007669"/>
    <property type="project" value="TreeGrafter"/>
</dbReference>
<evidence type="ECO:0000256" key="8">
    <source>
        <dbReference type="HAMAP-Rule" id="MF_00509"/>
    </source>
</evidence>
<comment type="subunit">
    <text evidence="8">Interacts with FtsZ via their C-terminal domains.</text>
</comment>
<dbReference type="GO" id="GO:0043093">
    <property type="term" value="P:FtsZ-dependent cytokinesis"/>
    <property type="evidence" value="ECO:0007669"/>
    <property type="project" value="UniProtKB-UniRule"/>
</dbReference>
<keyword evidence="4 8" id="KW-0812">Transmembrane</keyword>
<dbReference type="HAMAP" id="MF_00509">
    <property type="entry name" value="ZipA"/>
    <property type="match status" value="1"/>
</dbReference>
<sequence>MQELRFILIIVGGLFIAAILFHGLWTSKKEGHAKFGDKPLNKLEPEEILPASNDDYDVIRKPAISADKGNPFDIDPVDEDPLVSEVAAAQSSLVTDPEMNLVSGKPVASPVTSDAEFPSFSARDDDDDVDTVLTDAPADPITSNAYPDEAAVASAEPEMEVIVLNVKCGSAAPFKGHELVNSMNRHGLFLGEMAIFHRTIEPQNKVIFSVANMMQPGTLDDADSEDFTTEGVSLFMTLPGFGSEEQNFNQMLQAAQQIADDLSGHVLDERRNLLTPDRIKAYRRQIVEFHAATA</sequence>
<feature type="domain" description="ZipA C-terminal FtsZ-binding" evidence="10">
    <location>
        <begin position="158"/>
        <end position="286"/>
    </location>
</feature>
<organism evidence="11 12">
    <name type="scientific">Vibrio agarilyticus</name>
    <dbReference type="NCBI Taxonomy" id="2726741"/>
    <lineage>
        <taxon>Bacteria</taxon>
        <taxon>Pseudomonadati</taxon>
        <taxon>Pseudomonadota</taxon>
        <taxon>Gammaproteobacteria</taxon>
        <taxon>Vibrionales</taxon>
        <taxon>Vibrionaceae</taxon>
        <taxon>Vibrio</taxon>
    </lineage>
</organism>
<evidence type="ECO:0000256" key="3">
    <source>
        <dbReference type="ARBA" id="ARBA00022618"/>
    </source>
</evidence>
<keyword evidence="3 8" id="KW-0132">Cell division</keyword>
<evidence type="ECO:0000256" key="6">
    <source>
        <dbReference type="ARBA" id="ARBA00023136"/>
    </source>
</evidence>
<dbReference type="InterPro" id="IPR007449">
    <property type="entry name" value="ZipA_FtsZ-bd_C"/>
</dbReference>